<keyword evidence="4" id="KW-0378">Hydrolase</keyword>
<gene>
    <name evidence="4" type="ORF">C6Y45_14930</name>
</gene>
<name>A0A2T4U2S8_9BACI</name>
<evidence type="ECO:0000256" key="2">
    <source>
        <dbReference type="ARBA" id="ARBA00022723"/>
    </source>
</evidence>
<comment type="similarity">
    <text evidence="1">Belongs to the FAH family.</text>
</comment>
<keyword evidence="2" id="KW-0479">Metal-binding</keyword>
<sequence length="207" mass="23092">MDVRNIYCVGRNYLKHAEELGNKAPESPMLFSKPTHAFAHGAKKTLYFPVDRGAVHYEAELVIRFKSEWYEGASLDELIDGVAVGIDFTLREEQDKLKELRYPWLLSKGFRDSAAVGPFYSFEKGKWEDTSFELLKNGGVKQQGSPKNMIFDLEKLTAFAGKHLGLGQGDLLFTGTPEGVGPAVDGDVFKLTYNGQEAGTFQISMKK</sequence>
<evidence type="ECO:0000256" key="1">
    <source>
        <dbReference type="ARBA" id="ARBA00010211"/>
    </source>
</evidence>
<protein>
    <submittedName>
        <fullName evidence="4">Fumarylacetoacetate hydrolase</fullName>
    </submittedName>
</protein>
<dbReference type="GO" id="GO:0046872">
    <property type="term" value="F:metal ion binding"/>
    <property type="evidence" value="ECO:0007669"/>
    <property type="project" value="UniProtKB-KW"/>
</dbReference>
<proteinExistence type="inferred from homology"/>
<dbReference type="InterPro" id="IPR036663">
    <property type="entry name" value="Fumarylacetoacetase_C_sf"/>
</dbReference>
<dbReference type="PANTHER" id="PTHR11820">
    <property type="entry name" value="ACYLPYRUVASE"/>
    <property type="match status" value="1"/>
</dbReference>
<evidence type="ECO:0000313" key="4">
    <source>
        <dbReference type="EMBL" id="PTL37710.1"/>
    </source>
</evidence>
<reference evidence="4 5" key="1">
    <citation type="submission" date="2018-03" db="EMBL/GenBank/DDBJ databases">
        <title>Alkalicoccus saliphilus sp. nov., isolated from a mineral pool.</title>
        <authorList>
            <person name="Zhao B."/>
        </authorList>
    </citation>
    <scope>NUCLEOTIDE SEQUENCE [LARGE SCALE GENOMIC DNA]</scope>
    <source>
        <strain evidence="4 5">6AG</strain>
    </source>
</reference>
<dbReference type="Proteomes" id="UP000240509">
    <property type="component" value="Unassembled WGS sequence"/>
</dbReference>
<comment type="caution">
    <text evidence="4">The sequence shown here is derived from an EMBL/GenBank/DDBJ whole genome shotgun (WGS) entry which is preliminary data.</text>
</comment>
<dbReference type="Gene3D" id="3.90.850.10">
    <property type="entry name" value="Fumarylacetoacetase-like, C-terminal domain"/>
    <property type="match status" value="1"/>
</dbReference>
<dbReference type="Pfam" id="PF01557">
    <property type="entry name" value="FAA_hydrolase"/>
    <property type="match status" value="1"/>
</dbReference>
<dbReference type="RefSeq" id="WP_107586036.1">
    <property type="nucleotide sequence ID" value="NZ_PZJJ01000036.1"/>
</dbReference>
<dbReference type="PANTHER" id="PTHR11820:SF7">
    <property type="entry name" value="ACYLPYRUVASE FAHD1, MITOCHONDRIAL"/>
    <property type="match status" value="1"/>
</dbReference>
<organism evidence="4 5">
    <name type="scientific">Alkalicoccus saliphilus</name>
    <dbReference type="NCBI Taxonomy" id="200989"/>
    <lineage>
        <taxon>Bacteria</taxon>
        <taxon>Bacillati</taxon>
        <taxon>Bacillota</taxon>
        <taxon>Bacilli</taxon>
        <taxon>Bacillales</taxon>
        <taxon>Bacillaceae</taxon>
        <taxon>Alkalicoccus</taxon>
    </lineage>
</organism>
<evidence type="ECO:0000259" key="3">
    <source>
        <dbReference type="Pfam" id="PF01557"/>
    </source>
</evidence>
<dbReference type="InterPro" id="IPR011234">
    <property type="entry name" value="Fumarylacetoacetase-like_C"/>
</dbReference>
<dbReference type="OrthoDB" id="9805307at2"/>
<dbReference type="SUPFAM" id="SSF56529">
    <property type="entry name" value="FAH"/>
    <property type="match status" value="1"/>
</dbReference>
<accession>A0A2T4U2S8</accession>
<evidence type="ECO:0000313" key="5">
    <source>
        <dbReference type="Proteomes" id="UP000240509"/>
    </source>
</evidence>
<dbReference type="EMBL" id="PZJJ01000036">
    <property type="protein sequence ID" value="PTL37710.1"/>
    <property type="molecule type" value="Genomic_DNA"/>
</dbReference>
<feature type="domain" description="Fumarylacetoacetase-like C-terminal" evidence="3">
    <location>
        <begin position="6"/>
        <end position="193"/>
    </location>
</feature>
<dbReference type="GO" id="GO:0018773">
    <property type="term" value="F:acetylpyruvate hydrolase activity"/>
    <property type="evidence" value="ECO:0007669"/>
    <property type="project" value="TreeGrafter"/>
</dbReference>
<keyword evidence="5" id="KW-1185">Reference proteome</keyword>
<dbReference type="AlphaFoldDB" id="A0A2T4U2S8"/>